<dbReference type="Proteomes" id="UP000250140">
    <property type="component" value="Unassembled WGS sequence"/>
</dbReference>
<dbReference type="SUPFAM" id="SSF89372">
    <property type="entry name" value="Fucose-specific lectin"/>
    <property type="match status" value="1"/>
</dbReference>
<organism evidence="2 3">
    <name type="scientific">Glonium stellatum</name>
    <dbReference type="NCBI Taxonomy" id="574774"/>
    <lineage>
        <taxon>Eukaryota</taxon>
        <taxon>Fungi</taxon>
        <taxon>Dikarya</taxon>
        <taxon>Ascomycota</taxon>
        <taxon>Pezizomycotina</taxon>
        <taxon>Dothideomycetes</taxon>
        <taxon>Pleosporomycetidae</taxon>
        <taxon>Gloniales</taxon>
        <taxon>Gloniaceae</taxon>
        <taxon>Glonium</taxon>
    </lineage>
</organism>
<keyword evidence="3" id="KW-1185">Reference proteome</keyword>
<protein>
    <recommendedName>
        <fullName evidence="1">Neprosin PEP catalytic domain-containing protein</fullName>
    </recommendedName>
</protein>
<dbReference type="EMBL" id="KV749790">
    <property type="protein sequence ID" value="OCL07764.1"/>
    <property type="molecule type" value="Genomic_DNA"/>
</dbReference>
<dbReference type="InterPro" id="IPR004314">
    <property type="entry name" value="Neprosin"/>
</dbReference>
<name>A0A8E2EZM0_9PEZI</name>
<evidence type="ECO:0000259" key="1">
    <source>
        <dbReference type="Pfam" id="PF03080"/>
    </source>
</evidence>
<sequence length="371" mass="39253">MAIITPETLLRNRAEMESLVASILKSRPAPVATTRTPAEHVLDWIPCQAQFGGQFQPSPPPPLKRRAADPNKLLKPATPELQLLGVQVRPPGAVPFCRPVVDAMSHFQSVAELEKMSGLDVIPDSLFAVTPPGGINKVTTNTLADHADDIGFWGEIYDIDNIPLEPQIGSGYFASTGWGWSAFMHGLTYCTDNSGTLADYQGGFGSALTPNLYTIDAQFSSADWMHSHCYVGGPGGFSTVPFGPAAAHLQTRLTQTDVFAVGKNGQLFVYWLGSTGGWWGPVPISSKGKFPASAPLAAGPQVSLTQSDVFAVDATGMLNVSWVIGSGTWNGPVGIGIPIFLPGTPVATSPQFSLNQTDIFAVSKDGALTVS</sequence>
<reference evidence="2 3" key="1">
    <citation type="journal article" date="2016" name="Nat. Commun.">
        <title>Ectomycorrhizal ecology is imprinted in the genome of the dominant symbiotic fungus Cenococcum geophilum.</title>
        <authorList>
            <consortium name="DOE Joint Genome Institute"/>
            <person name="Peter M."/>
            <person name="Kohler A."/>
            <person name="Ohm R.A."/>
            <person name="Kuo A."/>
            <person name="Krutzmann J."/>
            <person name="Morin E."/>
            <person name="Arend M."/>
            <person name="Barry K.W."/>
            <person name="Binder M."/>
            <person name="Choi C."/>
            <person name="Clum A."/>
            <person name="Copeland A."/>
            <person name="Grisel N."/>
            <person name="Haridas S."/>
            <person name="Kipfer T."/>
            <person name="LaButti K."/>
            <person name="Lindquist E."/>
            <person name="Lipzen A."/>
            <person name="Maire R."/>
            <person name="Meier B."/>
            <person name="Mihaltcheva S."/>
            <person name="Molinier V."/>
            <person name="Murat C."/>
            <person name="Poggeler S."/>
            <person name="Quandt C.A."/>
            <person name="Sperisen C."/>
            <person name="Tritt A."/>
            <person name="Tisserant E."/>
            <person name="Crous P.W."/>
            <person name="Henrissat B."/>
            <person name="Nehls U."/>
            <person name="Egli S."/>
            <person name="Spatafora J.W."/>
            <person name="Grigoriev I.V."/>
            <person name="Martin F.M."/>
        </authorList>
    </citation>
    <scope>NUCLEOTIDE SEQUENCE [LARGE SCALE GENOMIC DNA]</scope>
    <source>
        <strain evidence="2 3">CBS 207.34</strain>
    </source>
</reference>
<proteinExistence type="predicted"/>
<evidence type="ECO:0000313" key="2">
    <source>
        <dbReference type="EMBL" id="OCL07764.1"/>
    </source>
</evidence>
<evidence type="ECO:0000313" key="3">
    <source>
        <dbReference type="Proteomes" id="UP000250140"/>
    </source>
</evidence>
<dbReference type="AlphaFoldDB" id="A0A8E2EZM0"/>
<gene>
    <name evidence="2" type="ORF">AOQ84DRAFT_222574</name>
</gene>
<feature type="domain" description="Neprosin PEP catalytic" evidence="1">
    <location>
        <begin position="140"/>
        <end position="234"/>
    </location>
</feature>
<dbReference type="Gene3D" id="2.120.10.70">
    <property type="entry name" value="Fucose-specific lectin"/>
    <property type="match status" value="1"/>
</dbReference>
<dbReference type="Pfam" id="PF03080">
    <property type="entry name" value="Neprosin"/>
    <property type="match status" value="1"/>
</dbReference>
<dbReference type="OrthoDB" id="1858978at2759"/>
<accession>A0A8E2EZM0</accession>